<dbReference type="AlphaFoldDB" id="A0A6C0RGN0"/>
<accession>A0A6C0RGN0</accession>
<organism evidence="2 3">
    <name type="scientific">Draconibacterium halophilum</name>
    <dbReference type="NCBI Taxonomy" id="2706887"/>
    <lineage>
        <taxon>Bacteria</taxon>
        <taxon>Pseudomonadati</taxon>
        <taxon>Bacteroidota</taxon>
        <taxon>Bacteroidia</taxon>
        <taxon>Marinilabiliales</taxon>
        <taxon>Prolixibacteraceae</taxon>
        <taxon>Draconibacterium</taxon>
    </lineage>
</organism>
<name>A0A6C0RGN0_9BACT</name>
<keyword evidence="3" id="KW-1185">Reference proteome</keyword>
<evidence type="ECO:0000313" key="3">
    <source>
        <dbReference type="Proteomes" id="UP000474630"/>
    </source>
</evidence>
<dbReference type="RefSeq" id="WP_163346152.1">
    <property type="nucleotide sequence ID" value="NZ_CP048409.1"/>
</dbReference>
<feature type="signal peptide" evidence="1">
    <location>
        <begin position="1"/>
        <end position="20"/>
    </location>
</feature>
<dbReference type="Proteomes" id="UP000474630">
    <property type="component" value="Chromosome"/>
</dbReference>
<feature type="chain" id="PRO_5025609538" description="LTXXQ motif family protein" evidence="1">
    <location>
        <begin position="21"/>
        <end position="138"/>
    </location>
</feature>
<evidence type="ECO:0008006" key="4">
    <source>
        <dbReference type="Google" id="ProtNLM"/>
    </source>
</evidence>
<proteinExistence type="predicted"/>
<keyword evidence="1" id="KW-0732">Signal</keyword>
<evidence type="ECO:0000313" key="2">
    <source>
        <dbReference type="EMBL" id="QIA08231.1"/>
    </source>
</evidence>
<dbReference type="EMBL" id="CP048409">
    <property type="protein sequence ID" value="QIA08231.1"/>
    <property type="molecule type" value="Genomic_DNA"/>
</dbReference>
<sequence length="138" mass="16607">MKKLAFLLMVVLLGTTIAMAQNRGGQRQFNPEEMAKRQTERYKTELKMNDTQTEKMEQVLLASYKKMSTMREEMREDVDRTKMREQMTEWRAEQEKEIKKILTDEQFVKYEKLMEERRSRRGEDLVADNSFKRIISRG</sequence>
<protein>
    <recommendedName>
        <fullName evidence="4">LTXXQ motif family protein</fullName>
    </recommendedName>
</protein>
<dbReference type="KEGG" id="drc:G0Q07_11110"/>
<evidence type="ECO:0000256" key="1">
    <source>
        <dbReference type="SAM" id="SignalP"/>
    </source>
</evidence>
<reference evidence="2 3" key="1">
    <citation type="submission" date="2020-02" db="EMBL/GenBank/DDBJ databases">
        <title>Genome sequencing for Draconibacterium sp. strain M1.</title>
        <authorList>
            <person name="Park S.-J."/>
        </authorList>
    </citation>
    <scope>NUCLEOTIDE SEQUENCE [LARGE SCALE GENOMIC DNA]</scope>
    <source>
        <strain evidence="2 3">M1</strain>
    </source>
</reference>
<gene>
    <name evidence="2" type="ORF">G0Q07_11110</name>
</gene>